<evidence type="ECO:0000256" key="1">
    <source>
        <dbReference type="ARBA" id="ARBA00004922"/>
    </source>
</evidence>
<evidence type="ECO:0000259" key="9">
    <source>
        <dbReference type="Pfam" id="PF13844"/>
    </source>
</evidence>
<keyword evidence="4" id="KW-0328">Glycosyltransferase</keyword>
<dbReference type="Pfam" id="PF14559">
    <property type="entry name" value="TPR_19"/>
    <property type="match status" value="1"/>
</dbReference>
<sequence length="737" mass="80495">MDYSSGGSMDSALERAAALLHRGEHAGAETMALGVAGEDPACARAWFLIGAARHGQENPDAALLALERALALDPDLHEARRACATLLLEAKRPREALAQIEELVRRRPAETDFLVDAGFILEELGEPQAALARYDEALRRAPGDFRARLNRGALLARLGRLEEALRDCQALARSHVGSAAAHYNLADVLLRLGRYADALAAADRALRLAPEKAETLMLRGLALAMLGRDEAARAAFAQAQRSDAAAAENYRAAAAAAVGVAVPQRLTLDPRQIRLARLLERQKQCDWAERARLADDMRQLAADLRRAPAPLEEMGLYHTALSLPLTAREQQALARGLAMGIEAQAGGSHTPAPANPAGYRKIRLGFLSPNFREHPSAQLQWRQLALRDRARFEVFAYSLHFSEGPLRQKIVESCDVFREASDLGDGDIAALIARDGIDILVDLAGHFDFSRPGVLARRPAPLRVSYLGLPATMDAALIDYRISDAFTTPPEERPFWSEKLVFLPDTFWIYNDREEIAGSRPARKACGLPENGLAFCSFNASYKIEPDVFGVWMRLLLQVPGSVLWLLDGGQAVRRNLSREAAVRGVAPERLVFAPRLPRPEHLARHACADLFLDTFYCNAHTTAADALWAGLPVLTCAGDTMAARIGASIVRACGLPELVAPNQVGYEATALRLASRPEDLATLRAKLAGNRANCTLFDTARRVHELDRAFETMWQRHLLGLPPESFTVPRDAGADA</sequence>
<evidence type="ECO:0000313" key="11">
    <source>
        <dbReference type="Proteomes" id="UP000662914"/>
    </source>
</evidence>
<comment type="similarity">
    <text evidence="2">Belongs to the glycosyltransferase 41 family. O-GlcNAc transferase subfamily.</text>
</comment>
<protein>
    <recommendedName>
        <fullName evidence="3">protein O-GlcNAc transferase</fullName>
        <ecNumber evidence="3">2.4.1.255</ecNumber>
    </recommendedName>
</protein>
<feature type="repeat" description="TPR" evidence="8">
    <location>
        <begin position="179"/>
        <end position="212"/>
    </location>
</feature>
<dbReference type="EC" id="2.4.1.255" evidence="3"/>
<dbReference type="InterPro" id="IPR019734">
    <property type="entry name" value="TPR_rpt"/>
</dbReference>
<dbReference type="KEGG" id="ddz:DSYM_04270"/>
<proteinExistence type="inferred from homology"/>
<dbReference type="PANTHER" id="PTHR44998">
    <property type="match status" value="1"/>
</dbReference>
<keyword evidence="6" id="KW-0677">Repeat</keyword>
<reference evidence="10" key="1">
    <citation type="journal article" name="DNA Res.">
        <title>The physiological potential of anammox bacteria as revealed by their core genome structure.</title>
        <authorList>
            <person name="Okubo T."/>
            <person name="Toyoda A."/>
            <person name="Fukuhara K."/>
            <person name="Uchiyama I."/>
            <person name="Harigaya Y."/>
            <person name="Kuroiwa M."/>
            <person name="Suzuki T."/>
            <person name="Murakami Y."/>
            <person name="Suwa Y."/>
            <person name="Takami H."/>
        </authorList>
    </citation>
    <scope>NUCLEOTIDE SEQUENCE</scope>
    <source>
        <strain evidence="10">317325-3</strain>
    </source>
</reference>
<name>A0A809QYW6_9PROT</name>
<evidence type="ECO:0000256" key="2">
    <source>
        <dbReference type="ARBA" id="ARBA00005386"/>
    </source>
</evidence>
<evidence type="ECO:0000256" key="7">
    <source>
        <dbReference type="ARBA" id="ARBA00022803"/>
    </source>
</evidence>
<feature type="repeat" description="TPR" evidence="8">
    <location>
        <begin position="43"/>
        <end position="76"/>
    </location>
</feature>
<dbReference type="Proteomes" id="UP000662914">
    <property type="component" value="Chromosome"/>
</dbReference>
<gene>
    <name evidence="10" type="ORF">DSYM_04270</name>
</gene>
<keyword evidence="7 8" id="KW-0802">TPR repeat</keyword>
<dbReference type="Pfam" id="PF13844">
    <property type="entry name" value="Glyco_transf_41"/>
    <property type="match status" value="2"/>
</dbReference>
<dbReference type="SMART" id="SM00028">
    <property type="entry name" value="TPR"/>
    <property type="match status" value="5"/>
</dbReference>
<feature type="domain" description="O-GlcNAc transferase C-terminal" evidence="9">
    <location>
        <begin position="522"/>
        <end position="706"/>
    </location>
</feature>
<keyword evidence="5" id="KW-0808">Transferase</keyword>
<comment type="pathway">
    <text evidence="1">Protein modification; protein glycosylation.</text>
</comment>
<feature type="domain" description="O-GlcNAc transferase C-terminal" evidence="9">
    <location>
        <begin position="359"/>
        <end position="513"/>
    </location>
</feature>
<evidence type="ECO:0000256" key="8">
    <source>
        <dbReference type="PROSITE-ProRule" id="PRU00339"/>
    </source>
</evidence>
<dbReference type="Gene3D" id="3.40.50.2000">
    <property type="entry name" value="Glycogen Phosphorylase B"/>
    <property type="match status" value="1"/>
</dbReference>
<evidence type="ECO:0000256" key="3">
    <source>
        <dbReference type="ARBA" id="ARBA00011970"/>
    </source>
</evidence>
<dbReference type="AlphaFoldDB" id="A0A809QYW6"/>
<evidence type="ECO:0000256" key="6">
    <source>
        <dbReference type="ARBA" id="ARBA00022737"/>
    </source>
</evidence>
<dbReference type="PROSITE" id="PS50005">
    <property type="entry name" value="TPR"/>
    <property type="match status" value="2"/>
</dbReference>
<accession>A0A809QYW6</accession>
<dbReference type="Pfam" id="PF13432">
    <property type="entry name" value="TPR_16"/>
    <property type="match status" value="2"/>
</dbReference>
<organism evidence="10 11">
    <name type="scientific">Candidatus Desulfobacillus denitrificans</name>
    <dbReference type="NCBI Taxonomy" id="2608985"/>
    <lineage>
        <taxon>Bacteria</taxon>
        <taxon>Pseudomonadati</taxon>
        <taxon>Pseudomonadota</taxon>
        <taxon>Betaproteobacteria</taxon>
        <taxon>Candidatus Desulfobacillus</taxon>
    </lineage>
</organism>
<dbReference type="SUPFAM" id="SSF48452">
    <property type="entry name" value="TPR-like"/>
    <property type="match status" value="1"/>
</dbReference>
<dbReference type="PROSITE" id="PS50293">
    <property type="entry name" value="TPR_REGION"/>
    <property type="match status" value="1"/>
</dbReference>
<dbReference type="GO" id="GO:0097363">
    <property type="term" value="F:protein O-acetylglucosaminyltransferase activity"/>
    <property type="evidence" value="ECO:0007669"/>
    <property type="project" value="UniProtKB-EC"/>
</dbReference>
<dbReference type="InterPro" id="IPR011990">
    <property type="entry name" value="TPR-like_helical_dom_sf"/>
</dbReference>
<dbReference type="PANTHER" id="PTHR44998:SF1">
    <property type="entry name" value="UDP-N-ACETYLGLUCOSAMINE--PEPTIDE N-ACETYLGLUCOSAMINYLTRANSFERASE 110 KDA SUBUNIT"/>
    <property type="match status" value="1"/>
</dbReference>
<evidence type="ECO:0000256" key="4">
    <source>
        <dbReference type="ARBA" id="ARBA00022676"/>
    </source>
</evidence>
<evidence type="ECO:0000256" key="5">
    <source>
        <dbReference type="ARBA" id="ARBA00022679"/>
    </source>
</evidence>
<dbReference type="Gene3D" id="1.25.40.10">
    <property type="entry name" value="Tetratricopeptide repeat domain"/>
    <property type="match status" value="2"/>
</dbReference>
<dbReference type="EMBL" id="AP021857">
    <property type="protein sequence ID" value="BBO19728.1"/>
    <property type="molecule type" value="Genomic_DNA"/>
</dbReference>
<evidence type="ECO:0000313" key="10">
    <source>
        <dbReference type="EMBL" id="BBO19728.1"/>
    </source>
</evidence>
<dbReference type="Gene3D" id="3.40.50.11380">
    <property type="match status" value="1"/>
</dbReference>
<dbReference type="InterPro" id="IPR029489">
    <property type="entry name" value="OGT/SEC/SPY_C"/>
</dbReference>